<gene>
    <name evidence="5" type="ORF">ACFFSY_33660</name>
</gene>
<comment type="similarity">
    <text evidence="3">Belongs to the peptidase C56 family. HSP31-like subfamily.</text>
</comment>
<dbReference type="RefSeq" id="WP_377502756.1">
    <property type="nucleotide sequence ID" value="NZ_JBHMDO010000054.1"/>
</dbReference>
<organism evidence="5 6">
    <name type="scientific">Paenibacillus aurantiacus</name>
    <dbReference type="NCBI Taxonomy" id="1936118"/>
    <lineage>
        <taxon>Bacteria</taxon>
        <taxon>Bacillati</taxon>
        <taxon>Bacillota</taxon>
        <taxon>Bacilli</taxon>
        <taxon>Bacillales</taxon>
        <taxon>Paenibacillaceae</taxon>
        <taxon>Paenibacillus</taxon>
    </lineage>
</organism>
<reference evidence="5 6" key="1">
    <citation type="submission" date="2024-09" db="EMBL/GenBank/DDBJ databases">
        <authorList>
            <person name="Sun Q."/>
            <person name="Mori K."/>
        </authorList>
    </citation>
    <scope>NUCLEOTIDE SEQUENCE [LARGE SCALE GENOMIC DNA]</scope>
    <source>
        <strain evidence="5 6">TISTR 2452</strain>
    </source>
</reference>
<proteinExistence type="inferred from homology"/>
<evidence type="ECO:0000313" key="6">
    <source>
        <dbReference type="Proteomes" id="UP001589747"/>
    </source>
</evidence>
<evidence type="ECO:0000256" key="1">
    <source>
        <dbReference type="ARBA" id="ARBA00023016"/>
    </source>
</evidence>
<keyword evidence="6" id="KW-1185">Reference proteome</keyword>
<dbReference type="PANTHER" id="PTHR48094">
    <property type="entry name" value="PROTEIN/NUCLEIC ACID DEGLYCASE DJ-1-RELATED"/>
    <property type="match status" value="1"/>
</dbReference>
<keyword evidence="1" id="KW-0346">Stress response</keyword>
<keyword evidence="2" id="KW-0456">Lyase</keyword>
<dbReference type="InterPro" id="IPR029062">
    <property type="entry name" value="Class_I_gatase-like"/>
</dbReference>
<evidence type="ECO:0000259" key="4">
    <source>
        <dbReference type="Pfam" id="PF01965"/>
    </source>
</evidence>
<dbReference type="Proteomes" id="UP001589747">
    <property type="component" value="Unassembled WGS sequence"/>
</dbReference>
<dbReference type="InterPro" id="IPR050325">
    <property type="entry name" value="Prot/Nucl_acid_deglycase"/>
</dbReference>
<dbReference type="InterPro" id="IPR002818">
    <property type="entry name" value="DJ-1/PfpI"/>
</dbReference>
<dbReference type="EMBL" id="JBHMDO010000054">
    <property type="protein sequence ID" value="MFB9330915.1"/>
    <property type="molecule type" value="Genomic_DNA"/>
</dbReference>
<dbReference type="Pfam" id="PF01965">
    <property type="entry name" value="DJ-1_PfpI"/>
    <property type="match status" value="1"/>
</dbReference>
<protein>
    <submittedName>
        <fullName evidence="5">Type 1 glutamine amidotransferase domain-containing protein</fullName>
    </submittedName>
</protein>
<dbReference type="CDD" id="cd03141">
    <property type="entry name" value="GATase1_Hsp31_like"/>
    <property type="match status" value="1"/>
</dbReference>
<evidence type="ECO:0000313" key="5">
    <source>
        <dbReference type="EMBL" id="MFB9330915.1"/>
    </source>
</evidence>
<name>A0ABV5L148_9BACL</name>
<dbReference type="PANTHER" id="PTHR48094:SF11">
    <property type="entry name" value="GLUTATHIONE-INDEPENDENT GLYOXALASE HSP31-RELATED"/>
    <property type="match status" value="1"/>
</dbReference>
<keyword evidence="5" id="KW-0315">Glutamine amidotransferase</keyword>
<comment type="caution">
    <text evidence="5">The sequence shown here is derived from an EMBL/GenBank/DDBJ whole genome shotgun (WGS) entry which is preliminary data.</text>
</comment>
<evidence type="ECO:0000256" key="3">
    <source>
        <dbReference type="ARBA" id="ARBA00038493"/>
    </source>
</evidence>
<feature type="domain" description="DJ-1/PfpI" evidence="4">
    <location>
        <begin position="27"/>
        <end position="217"/>
    </location>
</feature>
<evidence type="ECO:0000256" key="2">
    <source>
        <dbReference type="ARBA" id="ARBA00023239"/>
    </source>
</evidence>
<dbReference type="SUPFAM" id="SSF52317">
    <property type="entry name" value="Class I glutamine amidotransferase-like"/>
    <property type="match status" value="1"/>
</dbReference>
<accession>A0ABV5L148</accession>
<sequence length="229" mass="25081">MNTKKILIVVTSHEEIQQGLPTGLWLSEFVEVYDLLINAGHQVTVASMKGGKTPIDPNSVPQEGNAQRIRDHEQLQNTVLLKEVSSDDFDAIYLPGGHGTMFDLANDVPLQDMVREFAESDRIVAAVCHGLSGLVGVTLSNGESFVKGKTLTSFTNLEEQTVQLDRLMPFLLEDRLRELGANFISAPIFSDHVITDGNLITGQNPQASSDLGKALLERLEAKESLAERI</sequence>
<dbReference type="Gene3D" id="3.40.50.880">
    <property type="match status" value="1"/>
</dbReference>